<dbReference type="InterPro" id="IPR013783">
    <property type="entry name" value="Ig-like_fold"/>
</dbReference>
<organism evidence="3 4">
    <name type="scientific">Paspalum notatum var. saurae</name>
    <dbReference type="NCBI Taxonomy" id="547442"/>
    <lineage>
        <taxon>Eukaryota</taxon>
        <taxon>Viridiplantae</taxon>
        <taxon>Streptophyta</taxon>
        <taxon>Embryophyta</taxon>
        <taxon>Tracheophyta</taxon>
        <taxon>Spermatophyta</taxon>
        <taxon>Magnoliopsida</taxon>
        <taxon>Liliopsida</taxon>
        <taxon>Poales</taxon>
        <taxon>Poaceae</taxon>
        <taxon>PACMAD clade</taxon>
        <taxon>Panicoideae</taxon>
        <taxon>Andropogonodae</taxon>
        <taxon>Paspaleae</taxon>
        <taxon>Paspalinae</taxon>
        <taxon>Paspalum</taxon>
    </lineage>
</organism>
<dbReference type="AlphaFoldDB" id="A0AAQ3UWG2"/>
<accession>A0AAQ3UWG2</accession>
<evidence type="ECO:0000256" key="1">
    <source>
        <dbReference type="SAM" id="MobiDB-lite"/>
    </source>
</evidence>
<gene>
    <name evidence="3" type="ORF">U9M48_044168</name>
</gene>
<reference evidence="3 4" key="1">
    <citation type="submission" date="2024-02" db="EMBL/GenBank/DDBJ databases">
        <title>High-quality chromosome-scale genome assembly of Pensacola bahiagrass (Paspalum notatum Flugge var. saurae).</title>
        <authorList>
            <person name="Vega J.M."/>
            <person name="Podio M."/>
            <person name="Orjuela J."/>
            <person name="Siena L.A."/>
            <person name="Pessino S.C."/>
            <person name="Combes M.C."/>
            <person name="Mariac C."/>
            <person name="Albertini E."/>
            <person name="Pupilli F."/>
            <person name="Ortiz J.P.A."/>
            <person name="Leblanc O."/>
        </authorList>
    </citation>
    <scope>NUCLEOTIDE SEQUENCE [LARGE SCALE GENOMIC DNA]</scope>
    <source>
        <strain evidence="3">R1</strain>
        <tissue evidence="3">Leaf</tissue>
    </source>
</reference>
<feature type="compositionally biased region" description="Basic and acidic residues" evidence="1">
    <location>
        <begin position="37"/>
        <end position="46"/>
    </location>
</feature>
<sequence length="126" mass="13511">MGGGGSCRSRGRRGQRGCGGRWVRTVTRSGLIVSRNQEGEDSRERSLPSGPPQAAPVADEGVHVNDAAAETSSPQLGKPVTDLLANKLIEFKFLLQDSTAKLHWQNGPNRSFHTGEAANTLVVFED</sequence>
<dbReference type="Gene3D" id="2.60.40.10">
    <property type="entry name" value="Immunoglobulins"/>
    <property type="match status" value="1"/>
</dbReference>
<keyword evidence="4" id="KW-1185">Reference proteome</keyword>
<dbReference type="GO" id="GO:2001070">
    <property type="term" value="F:starch binding"/>
    <property type="evidence" value="ECO:0007669"/>
    <property type="project" value="InterPro"/>
</dbReference>
<dbReference type="SUPFAM" id="SSF49452">
    <property type="entry name" value="Starch-binding domain-like"/>
    <property type="match status" value="1"/>
</dbReference>
<feature type="region of interest" description="Disordered" evidence="1">
    <location>
        <begin position="1"/>
        <end position="78"/>
    </location>
</feature>
<name>A0AAQ3UWG2_PASNO</name>
<dbReference type="InterPro" id="IPR013784">
    <property type="entry name" value="Carb-bd-like_fold"/>
</dbReference>
<evidence type="ECO:0000313" key="3">
    <source>
        <dbReference type="EMBL" id="WVZ98783.1"/>
    </source>
</evidence>
<feature type="domain" description="CBM20" evidence="2">
    <location>
        <begin position="72"/>
        <end position="119"/>
    </location>
</feature>
<dbReference type="InterPro" id="IPR002044">
    <property type="entry name" value="CBM20"/>
</dbReference>
<dbReference type="Proteomes" id="UP001341281">
    <property type="component" value="Chromosome 10"/>
</dbReference>
<dbReference type="Pfam" id="PF00686">
    <property type="entry name" value="CBM_20"/>
    <property type="match status" value="1"/>
</dbReference>
<protein>
    <recommendedName>
        <fullName evidence="2">CBM20 domain-containing protein</fullName>
    </recommendedName>
</protein>
<dbReference type="EMBL" id="CP144754">
    <property type="protein sequence ID" value="WVZ98783.1"/>
    <property type="molecule type" value="Genomic_DNA"/>
</dbReference>
<proteinExistence type="predicted"/>
<evidence type="ECO:0000313" key="4">
    <source>
        <dbReference type="Proteomes" id="UP001341281"/>
    </source>
</evidence>
<evidence type="ECO:0000259" key="2">
    <source>
        <dbReference type="Pfam" id="PF00686"/>
    </source>
</evidence>